<keyword evidence="2" id="KW-0863">Zinc-finger</keyword>
<dbReference type="SUPFAM" id="SSF57850">
    <property type="entry name" value="RING/U-box"/>
    <property type="match status" value="1"/>
</dbReference>
<evidence type="ECO:0000256" key="4">
    <source>
        <dbReference type="SAM" id="Phobius"/>
    </source>
</evidence>
<dbReference type="GO" id="GO:0008270">
    <property type="term" value="F:zinc ion binding"/>
    <property type="evidence" value="ECO:0007669"/>
    <property type="project" value="UniProtKB-KW"/>
</dbReference>
<dbReference type="SMART" id="SM00744">
    <property type="entry name" value="RINGv"/>
    <property type="match status" value="1"/>
</dbReference>
<dbReference type="Pfam" id="PF12906">
    <property type="entry name" value="RINGv"/>
    <property type="match status" value="1"/>
</dbReference>
<evidence type="ECO:0000259" key="6">
    <source>
        <dbReference type="PROSITE" id="PS51292"/>
    </source>
</evidence>
<keyword evidence="1" id="KW-0479">Metal-binding</keyword>
<dbReference type="InterPro" id="IPR011016">
    <property type="entry name" value="Znf_RING-CH"/>
</dbReference>
<evidence type="ECO:0000313" key="7">
    <source>
        <dbReference type="EMBL" id="QHT25296.1"/>
    </source>
</evidence>
<keyword evidence="3" id="KW-0862">Zinc</keyword>
<evidence type="ECO:0000259" key="5">
    <source>
        <dbReference type="PROSITE" id="PS50089"/>
    </source>
</evidence>
<sequence>MDQNNENIDTLNTCYICSDEVENIVYVCKCRKICHLKCLHKWLTVSQSNTCDICKEAYIDLTPYYKIKSRVKPMIVSIIVITIIATLGFDALFLHYLDKILPKSKSTDSYALCIVGIILLTIYIFGSIRAYYKENRENIIIISNQFKKVNKESVAINVSQSQNTDTSNELTPLL</sequence>
<evidence type="ECO:0000256" key="2">
    <source>
        <dbReference type="ARBA" id="ARBA00022771"/>
    </source>
</evidence>
<feature type="transmembrane region" description="Helical" evidence="4">
    <location>
        <begin position="74"/>
        <end position="97"/>
    </location>
</feature>
<proteinExistence type="predicted"/>
<accession>A0A6C0E847</accession>
<protein>
    <submittedName>
        <fullName evidence="7">Uncharacterized protein</fullName>
    </submittedName>
</protein>
<feature type="domain" description="RING-CH-type" evidence="6">
    <location>
        <begin position="6"/>
        <end position="61"/>
    </location>
</feature>
<dbReference type="AlphaFoldDB" id="A0A6C0E847"/>
<dbReference type="InterPro" id="IPR013083">
    <property type="entry name" value="Znf_RING/FYVE/PHD"/>
</dbReference>
<name>A0A6C0E847_9ZZZZ</name>
<dbReference type="InterPro" id="IPR001841">
    <property type="entry name" value="Znf_RING"/>
</dbReference>
<dbReference type="EMBL" id="MN739763">
    <property type="protein sequence ID" value="QHT25296.1"/>
    <property type="molecule type" value="Genomic_DNA"/>
</dbReference>
<reference evidence="7" key="1">
    <citation type="journal article" date="2020" name="Nature">
        <title>Giant virus diversity and host interactions through global metagenomics.</title>
        <authorList>
            <person name="Schulz F."/>
            <person name="Roux S."/>
            <person name="Paez-Espino D."/>
            <person name="Jungbluth S."/>
            <person name="Walsh D.A."/>
            <person name="Denef V.J."/>
            <person name="McMahon K.D."/>
            <person name="Konstantinidis K.T."/>
            <person name="Eloe-Fadrosh E.A."/>
            <person name="Kyrpides N.C."/>
            <person name="Woyke T."/>
        </authorList>
    </citation>
    <scope>NUCLEOTIDE SEQUENCE</scope>
    <source>
        <strain evidence="7">GVMAG-M-3300023179-150</strain>
    </source>
</reference>
<dbReference type="Gene3D" id="3.30.40.10">
    <property type="entry name" value="Zinc/RING finger domain, C3HC4 (zinc finger)"/>
    <property type="match status" value="1"/>
</dbReference>
<feature type="domain" description="RING-type" evidence="5">
    <location>
        <begin position="14"/>
        <end position="55"/>
    </location>
</feature>
<evidence type="ECO:0000256" key="1">
    <source>
        <dbReference type="ARBA" id="ARBA00022723"/>
    </source>
</evidence>
<dbReference type="PROSITE" id="PS51292">
    <property type="entry name" value="ZF_RING_CH"/>
    <property type="match status" value="1"/>
</dbReference>
<feature type="transmembrane region" description="Helical" evidence="4">
    <location>
        <begin position="109"/>
        <end position="132"/>
    </location>
</feature>
<keyword evidence="4" id="KW-0472">Membrane</keyword>
<evidence type="ECO:0000256" key="3">
    <source>
        <dbReference type="ARBA" id="ARBA00022833"/>
    </source>
</evidence>
<keyword evidence="4" id="KW-0812">Transmembrane</keyword>
<keyword evidence="4" id="KW-1133">Transmembrane helix</keyword>
<dbReference type="PROSITE" id="PS50089">
    <property type="entry name" value="ZF_RING_2"/>
    <property type="match status" value="1"/>
</dbReference>
<organism evidence="7">
    <name type="scientific">viral metagenome</name>
    <dbReference type="NCBI Taxonomy" id="1070528"/>
    <lineage>
        <taxon>unclassified sequences</taxon>
        <taxon>metagenomes</taxon>
        <taxon>organismal metagenomes</taxon>
    </lineage>
</organism>